<evidence type="ECO:0008006" key="5">
    <source>
        <dbReference type="Google" id="ProtNLM"/>
    </source>
</evidence>
<feature type="transmembrane region" description="Helical" evidence="2">
    <location>
        <begin position="417"/>
        <end position="439"/>
    </location>
</feature>
<dbReference type="PANTHER" id="PTHR33451">
    <property type="entry name" value="MALATE-2H(+)/NA(+)-LACTATE ANTIPORTER"/>
    <property type="match status" value="1"/>
</dbReference>
<dbReference type="AlphaFoldDB" id="A0A7K0K231"/>
<feature type="transmembrane region" description="Helical" evidence="2">
    <location>
        <begin position="26"/>
        <end position="47"/>
    </location>
</feature>
<dbReference type="Proteomes" id="UP000442535">
    <property type="component" value="Unassembled WGS sequence"/>
</dbReference>
<evidence type="ECO:0000313" key="3">
    <source>
        <dbReference type="EMBL" id="MST49547.1"/>
    </source>
</evidence>
<sequence length="540" mass="57338">MPVCHAHKDSQPNPKDTERPAYPVEFYGGPAMVLVMVLVFIALSGVIAIGFKVYTIEGLLLASFLSLVFLSLFSKSWPKFWGTAARGLTNLGQAKLMSVFLVIGVFSHLLMDGKIGQGLVWVSLNTGIRGAGFLVFAFLGTGLVAIGCGVPFAAIFTGFSIFYAPGIFMGCNPAILAGAIIGGLYFGDTLAPSSQLTFGALSTQTNSLTGAPADLVRFLKQRIPWTIGAGIICLTLLAVFPGKGVDMGNSEAIQKLADPRGLWMLIPIFVVVGVCLWTKEILTGLSAASLVGFAVGLATGLFKPSDIINFDPTQKPAITGVIMEGINSMGAMALMMVFLAGIIYLMKVTGAVDLIMSWLDHFKFTKTPWGAELIIFLLNALMNAFICGAALPSVLMMGEITQRVGAGAGLSPERRTLVALTSSISISGVVPFNSIFVLGGIGVAHDLANTYEGMPVPSAVSVFLSCWFGWLMTALCVVWILTGWGRTWEKDAEETAKTIETTSSTATENGLGSAKPHPEQGRNTTFETEKASRTTQKSKE</sequence>
<feature type="transmembrane region" description="Helical" evidence="2">
    <location>
        <begin position="285"/>
        <end position="304"/>
    </location>
</feature>
<dbReference type="EMBL" id="VUMY01000007">
    <property type="protein sequence ID" value="MST49547.1"/>
    <property type="molecule type" value="Genomic_DNA"/>
</dbReference>
<keyword evidence="2" id="KW-0812">Transmembrane</keyword>
<protein>
    <recommendedName>
        <fullName evidence="5">Malate-2H(+)/Na(+)-lactate antiporter</fullName>
    </recommendedName>
</protein>
<organism evidence="3 4">
    <name type="scientific">Mobiluncus porci</name>
    <dbReference type="NCBI Taxonomy" id="2652278"/>
    <lineage>
        <taxon>Bacteria</taxon>
        <taxon>Bacillati</taxon>
        <taxon>Actinomycetota</taxon>
        <taxon>Actinomycetes</taxon>
        <taxon>Actinomycetales</taxon>
        <taxon>Actinomycetaceae</taxon>
        <taxon>Mobiluncus</taxon>
    </lineage>
</organism>
<reference evidence="3 4" key="1">
    <citation type="submission" date="2019-08" db="EMBL/GenBank/DDBJ databases">
        <title>In-depth cultivation of the pig gut microbiome towards novel bacterial diversity and tailored functional studies.</title>
        <authorList>
            <person name="Wylensek D."/>
            <person name="Hitch T.C.A."/>
            <person name="Clavel T."/>
        </authorList>
    </citation>
    <scope>NUCLEOTIDE SEQUENCE [LARGE SCALE GENOMIC DNA]</scope>
    <source>
        <strain evidence="3 4">RF-GAM-744-WT-7</strain>
    </source>
</reference>
<feature type="transmembrane region" description="Helical" evidence="2">
    <location>
        <begin position="223"/>
        <end position="240"/>
    </location>
</feature>
<dbReference type="RefSeq" id="WP_154544353.1">
    <property type="nucleotide sequence ID" value="NZ_VUMY01000007.1"/>
</dbReference>
<keyword evidence="4" id="KW-1185">Reference proteome</keyword>
<dbReference type="InterPro" id="IPR052180">
    <property type="entry name" value="NhaC_Na-H+_Antiporter"/>
</dbReference>
<feature type="region of interest" description="Disordered" evidence="1">
    <location>
        <begin position="496"/>
        <end position="540"/>
    </location>
</feature>
<feature type="transmembrane region" description="Helical" evidence="2">
    <location>
        <begin position="459"/>
        <end position="481"/>
    </location>
</feature>
<accession>A0A7K0K231</accession>
<keyword evidence="2" id="KW-0472">Membrane</keyword>
<gene>
    <name evidence="3" type="ORF">FYJ63_04770</name>
</gene>
<evidence type="ECO:0000313" key="4">
    <source>
        <dbReference type="Proteomes" id="UP000442535"/>
    </source>
</evidence>
<keyword evidence="2" id="KW-1133">Transmembrane helix</keyword>
<feature type="compositionally biased region" description="Basic and acidic residues" evidence="1">
    <location>
        <begin position="527"/>
        <end position="540"/>
    </location>
</feature>
<feature type="transmembrane region" description="Helical" evidence="2">
    <location>
        <begin position="131"/>
        <end position="155"/>
    </location>
</feature>
<feature type="transmembrane region" description="Helical" evidence="2">
    <location>
        <begin position="94"/>
        <end position="111"/>
    </location>
</feature>
<evidence type="ECO:0000256" key="2">
    <source>
        <dbReference type="SAM" id="Phobius"/>
    </source>
</evidence>
<feature type="transmembrane region" description="Helical" evidence="2">
    <location>
        <begin position="162"/>
        <end position="186"/>
    </location>
</feature>
<dbReference type="PANTHER" id="PTHR33451:SF5">
    <property type="entry name" value="NA+_H+ ANTIPORTER"/>
    <property type="match status" value="1"/>
</dbReference>
<proteinExistence type="predicted"/>
<name>A0A7K0K231_9ACTO</name>
<feature type="transmembrane region" description="Helical" evidence="2">
    <location>
        <begin position="53"/>
        <end position="73"/>
    </location>
</feature>
<comment type="caution">
    <text evidence="3">The sequence shown here is derived from an EMBL/GenBank/DDBJ whole genome shotgun (WGS) entry which is preliminary data.</text>
</comment>
<feature type="transmembrane region" description="Helical" evidence="2">
    <location>
        <begin position="261"/>
        <end position="279"/>
    </location>
</feature>
<evidence type="ECO:0000256" key="1">
    <source>
        <dbReference type="SAM" id="MobiDB-lite"/>
    </source>
</evidence>
<feature type="compositionally biased region" description="Polar residues" evidence="1">
    <location>
        <begin position="498"/>
        <end position="510"/>
    </location>
</feature>
<feature type="transmembrane region" description="Helical" evidence="2">
    <location>
        <begin position="373"/>
        <end position="396"/>
    </location>
</feature>